<dbReference type="EMBL" id="CP041730">
    <property type="protein sequence ID" value="QDQ28704.1"/>
    <property type="molecule type" value="Genomic_DNA"/>
</dbReference>
<keyword evidence="1" id="KW-0732">Signal</keyword>
<dbReference type="AlphaFoldDB" id="A0A516SKN0"/>
<name>A0A516SKN0_9NEIS</name>
<evidence type="ECO:0000256" key="1">
    <source>
        <dbReference type="SAM" id="SignalP"/>
    </source>
</evidence>
<dbReference type="KEGG" id="cari:FNU76_21405"/>
<sequence>MNRIKLSTAALLLATAGTAQAAIFSPEELGTPNGKLAMKSLRAAPADALEAAMPRYDQTKLQQHLMQLAKNGEALSVARGLGNIHRTGTRATLEMAGQRETGEAQINAANGELRFDRADKLETISPIPLAVGHMQKATIADQHKQLLASYGIDKRNTQLIETNVLVQQTEALKGGSAPSEPKLQGYLSVAVRAAGELIVEDQRARLVSDRDGRLRMLSMNWPALKLSAATAGGDLKSRAEVLQEIANRLGGKTQLDQVDVRMAVVLRPLTSRLGTVHVPAMRVGVTPRNGEAGEIFYVDLSREAASAS</sequence>
<evidence type="ECO:0000313" key="2">
    <source>
        <dbReference type="EMBL" id="QDQ28704.1"/>
    </source>
</evidence>
<dbReference type="OrthoDB" id="9926021at2"/>
<feature type="chain" id="PRO_5021723195" evidence="1">
    <location>
        <begin position="22"/>
        <end position="308"/>
    </location>
</feature>
<feature type="signal peptide" evidence="1">
    <location>
        <begin position="1"/>
        <end position="21"/>
    </location>
</feature>
<evidence type="ECO:0000313" key="3">
    <source>
        <dbReference type="Proteomes" id="UP000317550"/>
    </source>
</evidence>
<dbReference type="Proteomes" id="UP000317550">
    <property type="component" value="Chromosome"/>
</dbReference>
<proteinExistence type="predicted"/>
<keyword evidence="3" id="KW-1185">Reference proteome</keyword>
<protein>
    <submittedName>
        <fullName evidence="2">Uncharacterized protein</fullName>
    </submittedName>
</protein>
<reference evidence="3" key="1">
    <citation type="submission" date="2019-07" db="EMBL/GenBank/DDBJ databases">
        <title>Chitinimonas sp. nov., isolated from Ny-Alesund, arctica soil.</title>
        <authorList>
            <person name="Xu Q."/>
            <person name="Peng F."/>
        </authorList>
    </citation>
    <scope>NUCLEOTIDE SEQUENCE [LARGE SCALE GENOMIC DNA]</scope>
    <source>
        <strain evidence="3">R3-44</strain>
    </source>
</reference>
<accession>A0A516SKN0</accession>
<dbReference type="RefSeq" id="WP_144280087.1">
    <property type="nucleotide sequence ID" value="NZ_CP041730.1"/>
</dbReference>
<organism evidence="2 3">
    <name type="scientific">Chitinimonas arctica</name>
    <dbReference type="NCBI Taxonomy" id="2594795"/>
    <lineage>
        <taxon>Bacteria</taxon>
        <taxon>Pseudomonadati</taxon>
        <taxon>Pseudomonadota</taxon>
        <taxon>Betaproteobacteria</taxon>
        <taxon>Neisseriales</taxon>
        <taxon>Chitinibacteraceae</taxon>
        <taxon>Chitinimonas</taxon>
    </lineage>
</organism>
<gene>
    <name evidence="2" type="ORF">FNU76_21405</name>
</gene>